<keyword evidence="1" id="KW-0175">Coiled coil</keyword>
<feature type="coiled-coil region" evidence="1">
    <location>
        <begin position="76"/>
        <end position="110"/>
    </location>
</feature>
<dbReference type="GeneID" id="64981806"/>
<gene>
    <name evidence="3" type="ORF">CD158_05225</name>
    <name evidence="2" type="ORF">QYH67_00140</name>
</gene>
<proteinExistence type="predicted"/>
<dbReference type="EMBL" id="JAUHQC010000001">
    <property type="protein sequence ID" value="MDN4532028.1"/>
    <property type="molecule type" value="Genomic_DNA"/>
</dbReference>
<dbReference type="Proteomes" id="UP000242470">
    <property type="component" value="Unassembled WGS sequence"/>
</dbReference>
<evidence type="ECO:0000313" key="4">
    <source>
        <dbReference type="Proteomes" id="UP000242470"/>
    </source>
</evidence>
<reference evidence="2" key="2">
    <citation type="submission" date="2023-07" db="EMBL/GenBank/DDBJ databases">
        <title>Evaluation of the beneficial properties of pineapple isolates.</title>
        <authorList>
            <person name="Adefiranye O."/>
        </authorList>
    </citation>
    <scope>NUCLEOTIDE SEQUENCE</scope>
    <source>
        <strain evidence="2">PAPLE_T1</strain>
    </source>
</reference>
<evidence type="ECO:0008006" key="5">
    <source>
        <dbReference type="Google" id="ProtNLM"/>
    </source>
</evidence>
<evidence type="ECO:0000313" key="3">
    <source>
        <dbReference type="EMBL" id="PNZ67815.1"/>
    </source>
</evidence>
<dbReference type="EMBL" id="PPQW01000023">
    <property type="protein sequence ID" value="PNZ67815.1"/>
    <property type="molecule type" value="Genomic_DNA"/>
</dbReference>
<sequence length="128" mass="15112">MNVLAKYLNKMTENILNMSIKDYRQYLDIKLSSIEKYINYLNLKKQHVNEMIDRLTITLENKYVEFIETMKINFAQEVENIEINNIKQKLNQMEADVARIDATISQQTKEKATAETECDLIEQIYLVA</sequence>
<name>A0AAP8PP51_9STAP</name>
<comment type="caution">
    <text evidence="3">The sequence shown here is derived from an EMBL/GenBank/DDBJ whole genome shotgun (WGS) entry which is preliminary data.</text>
</comment>
<protein>
    <recommendedName>
        <fullName evidence="5">Staphylococcal protein</fullName>
    </recommendedName>
</protein>
<dbReference type="RefSeq" id="WP_059107797.1">
    <property type="nucleotide sequence ID" value="NZ_AP024589.1"/>
</dbReference>
<dbReference type="Proteomes" id="UP001171687">
    <property type="component" value="Unassembled WGS sequence"/>
</dbReference>
<organism evidence="3 4">
    <name type="scientific">Staphylococcus auricularis</name>
    <dbReference type="NCBI Taxonomy" id="29379"/>
    <lineage>
        <taxon>Bacteria</taxon>
        <taxon>Bacillati</taxon>
        <taxon>Bacillota</taxon>
        <taxon>Bacilli</taxon>
        <taxon>Bacillales</taxon>
        <taxon>Staphylococcaceae</taxon>
        <taxon>Staphylococcus</taxon>
    </lineage>
</organism>
<evidence type="ECO:0000313" key="2">
    <source>
        <dbReference type="EMBL" id="MDN4532028.1"/>
    </source>
</evidence>
<dbReference type="AlphaFoldDB" id="A0AAP8PP51"/>
<evidence type="ECO:0000256" key="1">
    <source>
        <dbReference type="SAM" id="Coils"/>
    </source>
</evidence>
<accession>A0AAP8PP51</accession>
<reference evidence="3 4" key="1">
    <citation type="submission" date="2017-08" db="EMBL/GenBank/DDBJ databases">
        <title>Draft genome sequences of 64 type strains of genus Staph aureus.</title>
        <authorList>
            <person name="Cole K."/>
            <person name="Golubchik T."/>
            <person name="Russell J."/>
            <person name="Foster D."/>
            <person name="Llewelyn M."/>
            <person name="Wilson D."/>
            <person name="Crook D."/>
            <person name="Paul J."/>
        </authorList>
    </citation>
    <scope>NUCLEOTIDE SEQUENCE [LARGE SCALE GENOMIC DNA]</scope>
    <source>
        <strain evidence="3 4">NCTC 12101</strain>
    </source>
</reference>